<dbReference type="OrthoDB" id="3365698at2759"/>
<gene>
    <name evidence="1" type="ORF">BJ322DRAFT_1213524</name>
</gene>
<comment type="caution">
    <text evidence="1">The sequence shown here is derived from an EMBL/GenBank/DDBJ whole genome shotgun (WGS) entry which is preliminary data.</text>
</comment>
<evidence type="ECO:0008006" key="3">
    <source>
        <dbReference type="Google" id="ProtNLM"/>
    </source>
</evidence>
<organism evidence="1 2">
    <name type="scientific">Thelephora terrestris</name>
    <dbReference type="NCBI Taxonomy" id="56493"/>
    <lineage>
        <taxon>Eukaryota</taxon>
        <taxon>Fungi</taxon>
        <taxon>Dikarya</taxon>
        <taxon>Basidiomycota</taxon>
        <taxon>Agaricomycotina</taxon>
        <taxon>Agaricomycetes</taxon>
        <taxon>Thelephorales</taxon>
        <taxon>Thelephoraceae</taxon>
        <taxon>Thelephora</taxon>
    </lineage>
</organism>
<evidence type="ECO:0000313" key="2">
    <source>
        <dbReference type="Proteomes" id="UP000736335"/>
    </source>
</evidence>
<dbReference type="SUPFAM" id="SSF52047">
    <property type="entry name" value="RNI-like"/>
    <property type="match status" value="1"/>
</dbReference>
<dbReference type="Proteomes" id="UP000736335">
    <property type="component" value="Unassembled WGS sequence"/>
</dbReference>
<proteinExistence type="predicted"/>
<name>A0A9P6H7N8_9AGAM</name>
<dbReference type="InterPro" id="IPR032675">
    <property type="entry name" value="LRR_dom_sf"/>
</dbReference>
<dbReference type="Gene3D" id="3.80.10.10">
    <property type="entry name" value="Ribonuclease Inhibitor"/>
    <property type="match status" value="1"/>
</dbReference>
<dbReference type="EMBL" id="WIUZ02000015">
    <property type="protein sequence ID" value="KAF9780881.1"/>
    <property type="molecule type" value="Genomic_DNA"/>
</dbReference>
<reference evidence="1" key="2">
    <citation type="submission" date="2020-11" db="EMBL/GenBank/DDBJ databases">
        <authorList>
            <consortium name="DOE Joint Genome Institute"/>
            <person name="Kuo A."/>
            <person name="Miyauchi S."/>
            <person name="Kiss E."/>
            <person name="Drula E."/>
            <person name="Kohler A."/>
            <person name="Sanchez-Garcia M."/>
            <person name="Andreopoulos B."/>
            <person name="Barry K.W."/>
            <person name="Bonito G."/>
            <person name="Buee M."/>
            <person name="Carver A."/>
            <person name="Chen C."/>
            <person name="Cichocki N."/>
            <person name="Clum A."/>
            <person name="Culley D."/>
            <person name="Crous P.W."/>
            <person name="Fauchery L."/>
            <person name="Girlanda M."/>
            <person name="Hayes R."/>
            <person name="Keri Z."/>
            <person name="Labutti K."/>
            <person name="Lipzen A."/>
            <person name="Lombard V."/>
            <person name="Magnuson J."/>
            <person name="Maillard F."/>
            <person name="Morin E."/>
            <person name="Murat C."/>
            <person name="Nolan M."/>
            <person name="Ohm R."/>
            <person name="Pangilinan J."/>
            <person name="Pereira M."/>
            <person name="Perotto S."/>
            <person name="Peter M."/>
            <person name="Riley R."/>
            <person name="Sitrit Y."/>
            <person name="Stielow B."/>
            <person name="Szollosi G."/>
            <person name="Zifcakova L."/>
            <person name="Stursova M."/>
            <person name="Spatafora J.W."/>
            <person name="Tedersoo L."/>
            <person name="Vaario L.-M."/>
            <person name="Yamada A."/>
            <person name="Yan M."/>
            <person name="Wang P."/>
            <person name="Xu J."/>
            <person name="Bruns T."/>
            <person name="Baldrian P."/>
            <person name="Vilgalys R."/>
            <person name="Henrissat B."/>
            <person name="Grigoriev I.V."/>
            <person name="Hibbett D."/>
            <person name="Nagy L.G."/>
            <person name="Martin F.M."/>
        </authorList>
    </citation>
    <scope>NUCLEOTIDE SEQUENCE</scope>
    <source>
        <strain evidence="1">UH-Tt-Lm1</strain>
    </source>
</reference>
<keyword evidence="2" id="KW-1185">Reference proteome</keyword>
<reference evidence="1" key="1">
    <citation type="journal article" date="2020" name="Nat. Commun.">
        <title>Large-scale genome sequencing of mycorrhizal fungi provides insights into the early evolution of symbiotic traits.</title>
        <authorList>
            <person name="Miyauchi S."/>
            <person name="Kiss E."/>
            <person name="Kuo A."/>
            <person name="Drula E."/>
            <person name="Kohler A."/>
            <person name="Sanchez-Garcia M."/>
            <person name="Morin E."/>
            <person name="Andreopoulos B."/>
            <person name="Barry K.W."/>
            <person name="Bonito G."/>
            <person name="Buee M."/>
            <person name="Carver A."/>
            <person name="Chen C."/>
            <person name="Cichocki N."/>
            <person name="Clum A."/>
            <person name="Culley D."/>
            <person name="Crous P.W."/>
            <person name="Fauchery L."/>
            <person name="Girlanda M."/>
            <person name="Hayes R.D."/>
            <person name="Keri Z."/>
            <person name="LaButti K."/>
            <person name="Lipzen A."/>
            <person name="Lombard V."/>
            <person name="Magnuson J."/>
            <person name="Maillard F."/>
            <person name="Murat C."/>
            <person name="Nolan M."/>
            <person name="Ohm R.A."/>
            <person name="Pangilinan J."/>
            <person name="Pereira M.F."/>
            <person name="Perotto S."/>
            <person name="Peter M."/>
            <person name="Pfister S."/>
            <person name="Riley R."/>
            <person name="Sitrit Y."/>
            <person name="Stielow J.B."/>
            <person name="Szollosi G."/>
            <person name="Zifcakova L."/>
            <person name="Stursova M."/>
            <person name="Spatafora J.W."/>
            <person name="Tedersoo L."/>
            <person name="Vaario L.M."/>
            <person name="Yamada A."/>
            <person name="Yan M."/>
            <person name="Wang P."/>
            <person name="Xu J."/>
            <person name="Bruns T."/>
            <person name="Baldrian P."/>
            <person name="Vilgalys R."/>
            <person name="Dunand C."/>
            <person name="Henrissat B."/>
            <person name="Grigoriev I.V."/>
            <person name="Hibbett D."/>
            <person name="Nagy L.G."/>
            <person name="Martin F.M."/>
        </authorList>
    </citation>
    <scope>NUCLEOTIDE SEQUENCE</scope>
    <source>
        <strain evidence="1">UH-Tt-Lm1</strain>
    </source>
</reference>
<accession>A0A9P6H7N8</accession>
<sequence>MPVSYGDGEAHASQSASVSRLLCAAKHQLLGTGFGGWITITLDEVDALEHDALDVLSMIRSAKNAFALVNQVPPDVLTLIPDYWEDSDRDQNLIKLTHVCRGWREIFTTRSSLWTRLDCMNIDKTRIYIERSRPLPLTVHLNGDESTDHWEEAFFQVVPHIGRLKTLSVSAFSMEDSPLLSAFFKHFSSRLPLLDKLTIQIFGEHPSLPGELFDGDLSSLRELCLGGVLTSLPWKDMSRLTTFQLCDIPKDKIIMTQLLDFFESAPRIRRIHLHNSIPGSSNAPAERVVSLPHLENLKIIAQPAHSILLNHLSIPVGASLNLEFSFSGKESPIPSYLPKSSDGLLNLSSISAVNLCFGPSRRFLRLNGPSGELHILGNWTRGQDGANVGAMSFLRSIGRFDLSRIRWLAIQCYRSEPVTTGSIVGRAVYRALSSMQNLHSLTLAQCRNLIFISSLNPDKSLSKVILCPNLQEIILYVKDPGELHVDELLKMAEERASRGAKLSAITIVNTGTLALTRDVFQLRKYVSRVECKFDDAPPEWDTLPVQVM</sequence>
<evidence type="ECO:0000313" key="1">
    <source>
        <dbReference type="EMBL" id="KAF9780881.1"/>
    </source>
</evidence>
<dbReference type="AlphaFoldDB" id="A0A9P6H7N8"/>
<protein>
    <recommendedName>
        <fullName evidence="3">F-box domain-containing protein</fullName>
    </recommendedName>
</protein>